<dbReference type="Proteomes" id="UP000178082">
    <property type="component" value="Unassembled WGS sequence"/>
</dbReference>
<dbReference type="EMBL" id="MGDI01000007">
    <property type="protein sequence ID" value="OGL54750.1"/>
    <property type="molecule type" value="Genomic_DNA"/>
</dbReference>
<evidence type="ECO:0000313" key="2">
    <source>
        <dbReference type="Proteomes" id="UP000178082"/>
    </source>
</evidence>
<reference evidence="1 2" key="1">
    <citation type="journal article" date="2016" name="Nat. Commun.">
        <title>Thousands of microbial genomes shed light on interconnected biogeochemical processes in an aquifer system.</title>
        <authorList>
            <person name="Anantharaman K."/>
            <person name="Brown C.T."/>
            <person name="Hug L.A."/>
            <person name="Sharon I."/>
            <person name="Castelle C.J."/>
            <person name="Probst A.J."/>
            <person name="Thomas B.C."/>
            <person name="Singh A."/>
            <person name="Wilkins M.J."/>
            <person name="Karaoz U."/>
            <person name="Brodie E.L."/>
            <person name="Williams K.H."/>
            <person name="Hubbard S.S."/>
            <person name="Banfield J.F."/>
        </authorList>
    </citation>
    <scope>NUCLEOTIDE SEQUENCE [LARGE SCALE GENOMIC DNA]</scope>
</reference>
<name>A0A1F7SLU8_9BACT</name>
<accession>A0A1F7SLU8</accession>
<sequence length="87" mass="9882">MKQEIVLHHLEELAERLSVEISYEDLKKEGISFKGGSCKIKGKERIIISRNLTAAEKVDILAIELSRYDIESVYIPPAVKELLVSKK</sequence>
<protein>
    <submittedName>
        <fullName evidence="1">Uncharacterized protein</fullName>
    </submittedName>
</protein>
<gene>
    <name evidence="1" type="ORF">A3G31_09510</name>
</gene>
<evidence type="ECO:0000313" key="1">
    <source>
        <dbReference type="EMBL" id="OGL54750.1"/>
    </source>
</evidence>
<organism evidence="1 2">
    <name type="scientific">Candidatus Schekmanbacteria bacterium RIFCSPLOWO2_12_FULL_38_15</name>
    <dbReference type="NCBI Taxonomy" id="1817883"/>
    <lineage>
        <taxon>Bacteria</taxon>
        <taxon>Candidatus Schekmaniibacteriota</taxon>
    </lineage>
</organism>
<proteinExistence type="predicted"/>
<dbReference type="STRING" id="1817883.A3G31_09510"/>
<comment type="caution">
    <text evidence="1">The sequence shown here is derived from an EMBL/GenBank/DDBJ whole genome shotgun (WGS) entry which is preliminary data.</text>
</comment>
<dbReference type="AlphaFoldDB" id="A0A1F7SLU8"/>